<keyword evidence="2" id="KW-0597">Phosphoprotein</keyword>
<dbReference type="Proteomes" id="UP000316079">
    <property type="component" value="Unassembled WGS sequence"/>
</dbReference>
<dbReference type="InterPro" id="IPR057057">
    <property type="entry name" value="Spectrin_SYNE1"/>
</dbReference>
<evidence type="ECO:0000313" key="7">
    <source>
        <dbReference type="Proteomes" id="UP000316079"/>
    </source>
</evidence>
<evidence type="ECO:0000256" key="1">
    <source>
        <dbReference type="ARBA" id="ARBA00004308"/>
    </source>
</evidence>
<dbReference type="AlphaFoldDB" id="A0A553QYV0"/>
<protein>
    <recommendedName>
        <fullName evidence="5">Calponin-homology (CH) domain-containing protein</fullName>
    </recommendedName>
</protein>
<dbReference type="PANTHER" id="PTHR14514:SF4">
    <property type="entry name" value="NESPRIN-2"/>
    <property type="match status" value="1"/>
</dbReference>
<dbReference type="EMBL" id="SRMA01025412">
    <property type="protein sequence ID" value="TRY94948.1"/>
    <property type="molecule type" value="Genomic_DNA"/>
</dbReference>
<gene>
    <name evidence="6" type="ORF">DNTS_013097</name>
</gene>
<comment type="subcellular location">
    <subcellularLocation>
        <location evidence="1">Endomembrane system</location>
    </subcellularLocation>
</comment>
<dbReference type="Pfam" id="PF25034">
    <property type="entry name" value="Spectrin_SYNE1"/>
    <property type="match status" value="1"/>
</dbReference>
<evidence type="ECO:0000256" key="4">
    <source>
        <dbReference type="ARBA" id="ARBA00023136"/>
    </source>
</evidence>
<dbReference type="InterPro" id="IPR001715">
    <property type="entry name" value="CH_dom"/>
</dbReference>
<keyword evidence="3" id="KW-0677">Repeat</keyword>
<dbReference type="PANTHER" id="PTHR14514">
    <property type="entry name" value="PKA ANCHORING PROTEIN"/>
    <property type="match status" value="1"/>
</dbReference>
<dbReference type="PROSITE" id="PS50021">
    <property type="entry name" value="CH"/>
    <property type="match status" value="2"/>
</dbReference>
<dbReference type="SUPFAM" id="SSF46966">
    <property type="entry name" value="Spectrin repeat"/>
    <property type="match status" value="1"/>
</dbReference>
<feature type="non-terminal residue" evidence="6">
    <location>
        <position position="788"/>
    </location>
</feature>
<dbReference type="Pfam" id="PF00307">
    <property type="entry name" value="CH"/>
    <property type="match status" value="1"/>
</dbReference>
<proteinExistence type="predicted"/>
<feature type="domain" description="Calponin-homology (CH)" evidence="5">
    <location>
        <begin position="1"/>
        <end position="65"/>
    </location>
</feature>
<organism evidence="6 7">
    <name type="scientific">Danionella cerebrum</name>
    <dbReference type="NCBI Taxonomy" id="2873325"/>
    <lineage>
        <taxon>Eukaryota</taxon>
        <taxon>Metazoa</taxon>
        <taxon>Chordata</taxon>
        <taxon>Craniata</taxon>
        <taxon>Vertebrata</taxon>
        <taxon>Euteleostomi</taxon>
        <taxon>Actinopterygii</taxon>
        <taxon>Neopterygii</taxon>
        <taxon>Teleostei</taxon>
        <taxon>Ostariophysi</taxon>
        <taxon>Cypriniformes</taxon>
        <taxon>Danionidae</taxon>
        <taxon>Danioninae</taxon>
        <taxon>Danionella</taxon>
    </lineage>
</organism>
<dbReference type="STRING" id="623744.A0A553QYV0"/>
<dbReference type="Gene3D" id="1.10.418.10">
    <property type="entry name" value="Calponin-like domain"/>
    <property type="match status" value="2"/>
</dbReference>
<keyword evidence="7" id="KW-1185">Reference proteome</keyword>
<feature type="domain" description="Calponin-homology (CH)" evidence="5">
    <location>
        <begin position="113"/>
        <end position="217"/>
    </location>
</feature>
<name>A0A553QYV0_9TELE</name>
<comment type="caution">
    <text evidence="6">The sequence shown here is derived from an EMBL/GenBank/DDBJ whole genome shotgun (WGS) entry which is preliminary data.</text>
</comment>
<evidence type="ECO:0000313" key="6">
    <source>
        <dbReference type="EMBL" id="TRY94948.1"/>
    </source>
</evidence>
<sequence length="788" mass="90017">MSGQSMKRERGEGVFQQRGNIETALNFLKNKSVRIKLVNINIPDIIEGKPSIILGLIWTIILHCHIEELANTLSYGSRSSSLDSLSSLDSFPGSPCTSPVPRGGSPLHTRFRLSAKKTLLLWVRDQCQKVGCFASVRDFKSTWRSGEVFLAILCSLRPDLVDISKTSTPRENLDKAFYLAEKELGIPRLLEPEDVDVNNPDEKSIMTYIAQFLQYSNELPSVEDDYEASPSQKAREMKTWLQGAHQELLDVWMSTGQKGYTERYQAFQNFVGTYYEQRRPVIPVLGAMRRCATPSEEQLELKRAWDTMEAKLQEFRTKLDLSLPEPLNRLGTWLQKIESVLSEDARSTEDHALAARDTRHKQEQLKVLLEDLSQHLNTLHHYRNTEDEDGYPQVPLEKLEEIKRRFTSARVTAKYHGIKLQYKEKMHSVYDLLGRLKSKLNLWTGPYSSQESVQSLLEDWIEALQKLKDIVISYTSKASLADDMPVVNRQVKEAESETRVSTEAAHSVKSTLERALGAWESYKDCRYLLQVWLGQQGQSETQEREQKGFSSSLNEWCTRQAQLNEVGNFLIEISEASTSRSLTEELRTLNIQWADFIKRTKFAVTHHPISAVPSVQTAQGLIKEASWVLRESVEVASGPLRVYRQKLQGLSKKISGIDLQSLSSSEEHLHKLRRCLPEVLNTLNQVDQLCERLLRPTSLLEGRLAELENWSTEAQEIHQYLKGRNRGDWEPHLRAKALISRGLQLEGQVVTEGEDTQMLVRSMQKQSSLPHFTTSALQDRLKRTVSHC</sequence>
<evidence type="ECO:0000256" key="2">
    <source>
        <dbReference type="ARBA" id="ARBA00022553"/>
    </source>
</evidence>
<dbReference type="SMART" id="SM00033">
    <property type="entry name" value="CH"/>
    <property type="match status" value="1"/>
</dbReference>
<dbReference type="InterPro" id="IPR036872">
    <property type="entry name" value="CH_dom_sf"/>
</dbReference>
<keyword evidence="4" id="KW-0472">Membrane</keyword>
<dbReference type="SUPFAM" id="SSF47576">
    <property type="entry name" value="Calponin-homology domain, CH-domain"/>
    <property type="match status" value="1"/>
</dbReference>
<evidence type="ECO:0000259" key="5">
    <source>
        <dbReference type="PROSITE" id="PS50021"/>
    </source>
</evidence>
<accession>A0A553QYV0</accession>
<dbReference type="OrthoDB" id="18740at2759"/>
<reference evidence="6 7" key="1">
    <citation type="journal article" date="2019" name="Sci. Data">
        <title>Hybrid genome assembly and annotation of Danionella translucida.</title>
        <authorList>
            <person name="Kadobianskyi M."/>
            <person name="Schulze L."/>
            <person name="Schuelke M."/>
            <person name="Judkewitz B."/>
        </authorList>
    </citation>
    <scope>NUCLEOTIDE SEQUENCE [LARGE SCALE GENOMIC DNA]</scope>
    <source>
        <strain evidence="6 7">Bolton</strain>
    </source>
</reference>
<evidence type="ECO:0000256" key="3">
    <source>
        <dbReference type="ARBA" id="ARBA00022737"/>
    </source>
</evidence>